<dbReference type="InterPro" id="IPR015421">
    <property type="entry name" value="PyrdxlP-dep_Trfase_major"/>
</dbReference>
<evidence type="ECO:0000256" key="6">
    <source>
        <dbReference type="RuleBase" id="RU000481"/>
    </source>
</evidence>
<dbReference type="InterPro" id="IPR015424">
    <property type="entry name" value="PyrdxlP-dep_Trfase"/>
</dbReference>
<dbReference type="InterPro" id="IPR004839">
    <property type="entry name" value="Aminotransferase_I/II_large"/>
</dbReference>
<evidence type="ECO:0000256" key="3">
    <source>
        <dbReference type="ARBA" id="ARBA00022576"/>
    </source>
</evidence>
<dbReference type="Gene3D" id="3.90.1150.10">
    <property type="entry name" value="Aspartate Aminotransferase, domain 1"/>
    <property type="match status" value="1"/>
</dbReference>
<evidence type="ECO:0000256" key="1">
    <source>
        <dbReference type="ARBA" id="ARBA00001933"/>
    </source>
</evidence>
<evidence type="ECO:0000256" key="2">
    <source>
        <dbReference type="ARBA" id="ARBA00007441"/>
    </source>
</evidence>
<proteinExistence type="inferred from homology"/>
<organism evidence="8 9">
    <name type="scientific">Bordetella bronchiseptica 253</name>
    <dbReference type="NCBI Taxonomy" id="568707"/>
    <lineage>
        <taxon>Bacteria</taxon>
        <taxon>Pseudomonadati</taxon>
        <taxon>Pseudomonadota</taxon>
        <taxon>Betaproteobacteria</taxon>
        <taxon>Burkholderiales</taxon>
        <taxon>Alcaligenaceae</taxon>
        <taxon>Bordetella</taxon>
    </lineage>
</organism>
<dbReference type="EMBL" id="HE965806">
    <property type="protein sequence ID" value="CCJ54665.1"/>
    <property type="molecule type" value="Genomic_DNA"/>
</dbReference>
<name>A0A0C6P5A4_BORBO</name>
<dbReference type="CDD" id="cd00609">
    <property type="entry name" value="AAT_like"/>
    <property type="match status" value="1"/>
</dbReference>
<dbReference type="PANTHER" id="PTHR46383:SF1">
    <property type="entry name" value="ASPARTATE AMINOTRANSFERASE"/>
    <property type="match status" value="1"/>
</dbReference>
<evidence type="ECO:0000256" key="4">
    <source>
        <dbReference type="ARBA" id="ARBA00022679"/>
    </source>
</evidence>
<dbReference type="Proteomes" id="UP000007564">
    <property type="component" value="Chromosome"/>
</dbReference>
<dbReference type="InterPro" id="IPR015422">
    <property type="entry name" value="PyrdxlP-dep_Trfase_small"/>
</dbReference>
<comment type="similarity">
    <text evidence="2 6">Belongs to the class-I pyridoxal-phosphate-dependent aminotransferase family.</text>
</comment>
<dbReference type="GO" id="GO:0006520">
    <property type="term" value="P:amino acid metabolic process"/>
    <property type="evidence" value="ECO:0007669"/>
    <property type="project" value="InterPro"/>
</dbReference>
<evidence type="ECO:0000259" key="7">
    <source>
        <dbReference type="Pfam" id="PF00155"/>
    </source>
</evidence>
<dbReference type="KEGG" id="bbh:BN112_2748"/>
<keyword evidence="5" id="KW-0663">Pyridoxal phosphate</keyword>
<feature type="domain" description="Aminotransferase class I/classII large" evidence="7">
    <location>
        <begin position="46"/>
        <end position="402"/>
    </location>
</feature>
<dbReference type="GO" id="GO:0008483">
    <property type="term" value="F:transaminase activity"/>
    <property type="evidence" value="ECO:0007669"/>
    <property type="project" value="UniProtKB-KW"/>
</dbReference>
<dbReference type="PROSITE" id="PS00105">
    <property type="entry name" value="AA_TRANSFER_CLASS_1"/>
    <property type="match status" value="1"/>
</dbReference>
<dbReference type="AlphaFoldDB" id="A0A0C6P5A4"/>
<keyword evidence="4 6" id="KW-0808">Transferase</keyword>
<keyword evidence="3 6" id="KW-0032">Aminotransferase</keyword>
<sequence>MNTISDSAAVAAGRRVAARMARVTTSKIYLAIAKVADMQAQGMQVASLTAGEPDFDTPAHVIEAAVQAMRGGDTHYTPVRGSLAMREAVRQKFQRENGLAFRDEEVMVGTGSKQVIANALAVTLETGDEVLLPVPYWAAYTGMVYAAGGVPTFVGTRAEDGYKLTPQALRAALGPRTRWVILNTPSNPSGLVYGSDELRALGEVLRERPDVLILTDEIYEHLNYTAEPPASLRKLCPDLAERIVVVNGVSKAYAMTGWRLGFAGGPADIIEAMANLQAQTTLAPCSISQAAAVAALNGPRESIDAMAAAYRRRRDLVMQIAGGQPGVRLQRPDGAFYAMLDLSEALAGGERFRGDPEPDQAFCEWLLETRHVAAVPGSVFGAPGSVRISFATDEQTIERGLTGLLGAAAHC</sequence>
<dbReference type="HOGENOM" id="CLU_017584_4_3_4"/>
<reference evidence="8 9" key="1">
    <citation type="journal article" date="2012" name="BMC Genomics">
        <title>Comparative genomics of the classical Bordetella subspecies: the evolution and exchange of virulence-associated diversity amongst closely related pathogens.</title>
        <authorList>
            <person name="Park J."/>
            <person name="Zhang Y."/>
            <person name="Buboltz A.M."/>
            <person name="Zhang X."/>
            <person name="Schuster S.C."/>
            <person name="Ahuja U."/>
            <person name="Liu M."/>
            <person name="Miller J.F."/>
            <person name="Sebaihia M."/>
            <person name="Bentley S.D."/>
            <person name="Parkhill J."/>
            <person name="Harvill E.T."/>
        </authorList>
    </citation>
    <scope>NUCLEOTIDE SEQUENCE [LARGE SCALE GENOMIC DNA]</scope>
    <source>
        <strain evidence="8 9">253</strain>
    </source>
</reference>
<dbReference type="RefSeq" id="WP_015064561.1">
    <property type="nucleotide sequence ID" value="NC_019382.1"/>
</dbReference>
<dbReference type="InterPro" id="IPR004838">
    <property type="entry name" value="NHTrfase_class1_PyrdxlP-BS"/>
</dbReference>
<comment type="cofactor">
    <cofactor evidence="1 6">
        <name>pyridoxal 5'-phosphate</name>
        <dbReference type="ChEBI" id="CHEBI:597326"/>
    </cofactor>
</comment>
<dbReference type="Pfam" id="PF00155">
    <property type="entry name" value="Aminotran_1_2"/>
    <property type="match status" value="1"/>
</dbReference>
<protein>
    <recommendedName>
        <fullName evidence="6">Aminotransferase</fullName>
        <ecNumber evidence="6">2.6.1.-</ecNumber>
    </recommendedName>
</protein>
<gene>
    <name evidence="8" type="primary">aatB</name>
    <name evidence="8" type="ORF">BN112_2748</name>
</gene>
<dbReference type="InterPro" id="IPR050596">
    <property type="entry name" value="AspAT/PAT-like"/>
</dbReference>
<evidence type="ECO:0000313" key="8">
    <source>
        <dbReference type="EMBL" id="CCJ54665.1"/>
    </source>
</evidence>
<accession>A0A0C6P5A4</accession>
<dbReference type="Gene3D" id="3.40.640.10">
    <property type="entry name" value="Type I PLP-dependent aspartate aminotransferase-like (Major domain)"/>
    <property type="match status" value="1"/>
</dbReference>
<evidence type="ECO:0000313" key="9">
    <source>
        <dbReference type="Proteomes" id="UP000007564"/>
    </source>
</evidence>
<evidence type="ECO:0000256" key="5">
    <source>
        <dbReference type="ARBA" id="ARBA00022898"/>
    </source>
</evidence>
<dbReference type="OrthoDB" id="9803354at2"/>
<dbReference type="SUPFAM" id="SSF53383">
    <property type="entry name" value="PLP-dependent transferases"/>
    <property type="match status" value="1"/>
</dbReference>
<dbReference type="EC" id="2.6.1.-" evidence="6"/>
<dbReference type="PANTHER" id="PTHR46383">
    <property type="entry name" value="ASPARTATE AMINOTRANSFERASE"/>
    <property type="match status" value="1"/>
</dbReference>
<dbReference type="FunFam" id="3.40.640.10:FF:000033">
    <property type="entry name" value="Aspartate aminotransferase"/>
    <property type="match status" value="1"/>
</dbReference>
<dbReference type="GO" id="GO:0030170">
    <property type="term" value="F:pyridoxal phosphate binding"/>
    <property type="evidence" value="ECO:0007669"/>
    <property type="project" value="InterPro"/>
</dbReference>